<sequence length="213" mass="24283">MMKFLVLFSMVFLYGCSSLLTTKQTDDTLLAYVNSDVSKFMMDQPNYNIDKPGYNILLGSGGDPSYFLYRPALDVKEQVEAPAYNLKRLCLLSNGRVSTTPFTGKVQIDSIERLKGYSLNRNIINQLPASMLKTNLLSSYDNEFSYWIKKDQIISTFQKNKLEHYINNNYFYNEILCTKANGTKWSVSIIPVAIQTDSSGLDQLLLYMGVLEH</sequence>
<comment type="caution">
    <text evidence="2">The sequence shown here is derived from an EMBL/GenBank/DDBJ whole genome shotgun (WGS) entry which is preliminary data.</text>
</comment>
<dbReference type="RefSeq" id="WP_151182878.1">
    <property type="nucleotide sequence ID" value="NZ_VZUQ01000068.1"/>
</dbReference>
<proteinExistence type="predicted"/>
<evidence type="ECO:0000313" key="2">
    <source>
        <dbReference type="EMBL" id="KAB1179959.1"/>
    </source>
</evidence>
<accession>A0AAD3WV63</accession>
<name>A0AAD3WV63_PHODD</name>
<feature type="signal peptide" evidence="1">
    <location>
        <begin position="1"/>
        <end position="20"/>
    </location>
</feature>
<organism evidence="2 3">
    <name type="scientific">Photobacterium damselae subsp. damselae</name>
    <name type="common">Listonella damsela</name>
    <dbReference type="NCBI Taxonomy" id="85581"/>
    <lineage>
        <taxon>Bacteria</taxon>
        <taxon>Pseudomonadati</taxon>
        <taxon>Pseudomonadota</taxon>
        <taxon>Gammaproteobacteria</taxon>
        <taxon>Vibrionales</taxon>
        <taxon>Vibrionaceae</taxon>
        <taxon>Photobacterium</taxon>
    </lineage>
</organism>
<dbReference type="Proteomes" id="UP000480943">
    <property type="component" value="Unassembled WGS sequence"/>
</dbReference>
<dbReference type="PROSITE" id="PS51257">
    <property type="entry name" value="PROKAR_LIPOPROTEIN"/>
    <property type="match status" value="1"/>
</dbReference>
<keyword evidence="1" id="KW-0732">Signal</keyword>
<dbReference type="EMBL" id="VZUQ01000068">
    <property type="protein sequence ID" value="KAB1179959.1"/>
    <property type="molecule type" value="Genomic_DNA"/>
</dbReference>
<protein>
    <recommendedName>
        <fullName evidence="4">Lipoprotein</fullName>
    </recommendedName>
</protein>
<dbReference type="AlphaFoldDB" id="A0AAD3WV63"/>
<evidence type="ECO:0000256" key="1">
    <source>
        <dbReference type="SAM" id="SignalP"/>
    </source>
</evidence>
<evidence type="ECO:0000313" key="3">
    <source>
        <dbReference type="Proteomes" id="UP000480943"/>
    </source>
</evidence>
<feature type="chain" id="PRO_5042134130" description="Lipoprotein" evidence="1">
    <location>
        <begin position="21"/>
        <end position="213"/>
    </location>
</feature>
<gene>
    <name evidence="2" type="ORF">F6450_12300</name>
</gene>
<evidence type="ECO:0008006" key="4">
    <source>
        <dbReference type="Google" id="ProtNLM"/>
    </source>
</evidence>
<reference evidence="2 3" key="1">
    <citation type="submission" date="2019-09" db="EMBL/GenBank/DDBJ databases">
        <title>Photobacterium damselae subsp. damselae CDC-2227-81, a human clinical isolate.</title>
        <authorList>
            <person name="Osorio C.R."/>
        </authorList>
    </citation>
    <scope>NUCLEOTIDE SEQUENCE [LARGE SCALE GENOMIC DNA]</scope>
    <source>
        <strain evidence="2 3">CDC-2227-81</strain>
    </source>
</reference>